<evidence type="ECO:0000256" key="2">
    <source>
        <dbReference type="ARBA" id="ARBA00022448"/>
    </source>
</evidence>
<dbReference type="InterPro" id="IPR050490">
    <property type="entry name" value="Bact_solute-bd_prot1"/>
</dbReference>
<accession>A0A147EP49</accession>
<protein>
    <submittedName>
        <fullName evidence="4">ABC transporter substrate-binding protein</fullName>
    </submittedName>
</protein>
<comment type="caution">
    <text evidence="4">The sequence shown here is derived from an EMBL/GenBank/DDBJ whole genome shotgun (WGS) entry which is preliminary data.</text>
</comment>
<dbReference type="RefSeq" id="WP_058593689.1">
    <property type="nucleotide sequence ID" value="NZ_LDRK01000027.1"/>
</dbReference>
<gene>
    <name evidence="4" type="ORF">NS354_06090</name>
</gene>
<keyword evidence="5" id="KW-1185">Reference proteome</keyword>
<dbReference type="Gene3D" id="3.40.190.10">
    <property type="entry name" value="Periplasmic binding protein-like II"/>
    <property type="match status" value="2"/>
</dbReference>
<evidence type="ECO:0000256" key="1">
    <source>
        <dbReference type="ARBA" id="ARBA00008520"/>
    </source>
</evidence>
<name>A0A147EP49_9MICO</name>
<keyword evidence="3" id="KW-0732">Signal</keyword>
<keyword evidence="2" id="KW-0813">Transport</keyword>
<evidence type="ECO:0000256" key="3">
    <source>
        <dbReference type="ARBA" id="ARBA00022729"/>
    </source>
</evidence>
<dbReference type="PANTHER" id="PTHR43649">
    <property type="entry name" value="ARABINOSE-BINDING PROTEIN-RELATED"/>
    <property type="match status" value="1"/>
</dbReference>
<evidence type="ECO:0000313" key="5">
    <source>
        <dbReference type="Proteomes" id="UP000070810"/>
    </source>
</evidence>
<dbReference type="OrthoDB" id="9770625at2"/>
<proteinExistence type="inferred from homology"/>
<comment type="similarity">
    <text evidence="1">Belongs to the bacterial solute-binding protein 1 family.</text>
</comment>
<dbReference type="Proteomes" id="UP000070810">
    <property type="component" value="Unassembled WGS sequence"/>
</dbReference>
<dbReference type="EMBL" id="LDRK01000027">
    <property type="protein sequence ID" value="KTR86153.1"/>
    <property type="molecule type" value="Genomic_DNA"/>
</dbReference>
<evidence type="ECO:0000313" key="4">
    <source>
        <dbReference type="EMBL" id="KTR86153.1"/>
    </source>
</evidence>
<dbReference type="PROSITE" id="PS51257">
    <property type="entry name" value="PROKAR_LIPOPROTEIN"/>
    <property type="match status" value="1"/>
</dbReference>
<dbReference type="PATRIC" id="fig|1079994.3.peg.1309"/>
<dbReference type="PANTHER" id="PTHR43649:SF34">
    <property type="entry name" value="ABC TRANSPORTER PERIPLASMIC-BINDING PROTEIN YCJN-RELATED"/>
    <property type="match status" value="1"/>
</dbReference>
<dbReference type="AlphaFoldDB" id="A0A147EP49"/>
<sequence length="433" mass="45990">MKGKNLKRVQRSLIAGVAAAGLTLSGCSVTGGGGGGGAGDGTGEINALFMKQAGYSEDDYKQIIADFEEQNGGDITVNPTFVSYEALHDKIVTSAPAGTYDVVLIDVIWPAEFASKGIIADLGDKFPGAAEDELLSGVIPTAAYQDKFYGVPNGPSTKLFFYNEEMIAEVGATPEDLETWDGVLATAEKIKEAGISEYPIAWSWAQAEALICDYAQLLGAFDGEFTNDDGELIINNAQGVAALEWMKQTIDDGLTNPASTTFLEDDVSKALAQGETAFGLNWDSTMRDLQDPEISTIADAAGVLATPQGPSGARPGVNGAMAYSVTATSKNQDAAWEFIDYVTSEETQEEYVHSSQPSWKASYEKPEVIDVNPEVFAVSEEAYADSILRPAVPNYSTVSQIIQVELQNALLGKKTPQEALDDAVAAANAELED</sequence>
<dbReference type="SUPFAM" id="SSF53850">
    <property type="entry name" value="Periplasmic binding protein-like II"/>
    <property type="match status" value="1"/>
</dbReference>
<dbReference type="Pfam" id="PF01547">
    <property type="entry name" value="SBP_bac_1"/>
    <property type="match status" value="1"/>
</dbReference>
<organism evidence="4 5">
    <name type="scientific">Leucobacter chromiiresistens</name>
    <dbReference type="NCBI Taxonomy" id="1079994"/>
    <lineage>
        <taxon>Bacteria</taxon>
        <taxon>Bacillati</taxon>
        <taxon>Actinomycetota</taxon>
        <taxon>Actinomycetes</taxon>
        <taxon>Micrococcales</taxon>
        <taxon>Microbacteriaceae</taxon>
        <taxon>Leucobacter</taxon>
    </lineage>
</organism>
<dbReference type="InterPro" id="IPR006059">
    <property type="entry name" value="SBP"/>
</dbReference>
<reference evidence="4 5" key="1">
    <citation type="journal article" date="2016" name="Front. Microbiol.">
        <title>Genomic Resource of Rice Seed Associated Bacteria.</title>
        <authorList>
            <person name="Midha S."/>
            <person name="Bansal K."/>
            <person name="Sharma S."/>
            <person name="Kumar N."/>
            <person name="Patil P.P."/>
            <person name="Chaudhry V."/>
            <person name="Patil P.B."/>
        </authorList>
    </citation>
    <scope>NUCLEOTIDE SEQUENCE [LARGE SCALE GENOMIC DNA]</scope>
    <source>
        <strain evidence="4 5">NS354</strain>
    </source>
</reference>